<keyword evidence="7 9" id="KW-0408">Iron</keyword>
<dbReference type="Pfam" id="PF00067">
    <property type="entry name" value="p450"/>
    <property type="match status" value="1"/>
</dbReference>
<evidence type="ECO:0000256" key="5">
    <source>
        <dbReference type="ARBA" id="ARBA00022723"/>
    </source>
</evidence>
<evidence type="ECO:0000256" key="10">
    <source>
        <dbReference type="RuleBase" id="RU000461"/>
    </source>
</evidence>
<dbReference type="Gene3D" id="1.10.630.10">
    <property type="entry name" value="Cytochrome P450"/>
    <property type="match status" value="1"/>
</dbReference>
<organism evidence="12 13">
    <name type="scientific">Armillaria tabescens</name>
    <name type="common">Ringless honey mushroom</name>
    <name type="synonym">Agaricus tabescens</name>
    <dbReference type="NCBI Taxonomy" id="1929756"/>
    <lineage>
        <taxon>Eukaryota</taxon>
        <taxon>Fungi</taxon>
        <taxon>Dikarya</taxon>
        <taxon>Basidiomycota</taxon>
        <taxon>Agaricomycotina</taxon>
        <taxon>Agaricomycetes</taxon>
        <taxon>Agaricomycetidae</taxon>
        <taxon>Agaricales</taxon>
        <taxon>Marasmiineae</taxon>
        <taxon>Physalacriaceae</taxon>
        <taxon>Desarmillaria</taxon>
    </lineage>
</organism>
<dbReference type="InterPro" id="IPR036396">
    <property type="entry name" value="Cyt_P450_sf"/>
</dbReference>
<dbReference type="GO" id="GO:0005506">
    <property type="term" value="F:iron ion binding"/>
    <property type="evidence" value="ECO:0007669"/>
    <property type="project" value="InterPro"/>
</dbReference>
<keyword evidence="6 10" id="KW-0560">Oxidoreductase</keyword>
<feature type="binding site" description="axial binding residue" evidence="9">
    <location>
        <position position="435"/>
    </location>
    <ligand>
        <name>heme</name>
        <dbReference type="ChEBI" id="CHEBI:30413"/>
    </ligand>
    <ligandPart>
        <name>Fe</name>
        <dbReference type="ChEBI" id="CHEBI:18248"/>
    </ligandPart>
</feature>
<feature type="chain" id="PRO_5041404074" evidence="11">
    <location>
        <begin position="24"/>
        <end position="504"/>
    </location>
</feature>
<dbReference type="EMBL" id="JAUEPS010000018">
    <property type="protein sequence ID" value="KAK0458170.1"/>
    <property type="molecule type" value="Genomic_DNA"/>
</dbReference>
<evidence type="ECO:0000256" key="7">
    <source>
        <dbReference type="ARBA" id="ARBA00023004"/>
    </source>
</evidence>
<evidence type="ECO:0000256" key="8">
    <source>
        <dbReference type="ARBA" id="ARBA00023033"/>
    </source>
</evidence>
<dbReference type="InterPro" id="IPR001128">
    <property type="entry name" value="Cyt_P450"/>
</dbReference>
<comment type="cofactor">
    <cofactor evidence="1 9">
        <name>heme</name>
        <dbReference type="ChEBI" id="CHEBI:30413"/>
    </cofactor>
</comment>
<dbReference type="PRINTS" id="PR00463">
    <property type="entry name" value="EP450I"/>
</dbReference>
<keyword evidence="11" id="KW-0732">Signal</keyword>
<feature type="signal peptide" evidence="11">
    <location>
        <begin position="1"/>
        <end position="23"/>
    </location>
</feature>
<sequence>MHEATLYVAVFAALYILWHYTKPTRHPPGPFRWPIVGNVFDIPTETPWRQFAEWGKQYGDVVYLRVFGRSILILNSLEAITDLYEQKSSIYSDKSPRVMGELSGFGRVLATRLNGDDVRETRKLLNTEFGPRAVKRHSHILEENARHLCQANIEHPEAFRNNIRRMAVANIMRIAYGYIVAEEVEADELVVLATQVMRDVSTALAPNSFLVNSLPFLRYIPSFVPGASFQKTAARSRETFDLFLRKPFEVVLKQVKSGTALPSLLSNALEGNGLENSLSDTAYLNRLKDAGAEVYGAGTDTNVSLITSFHLAMALYPDAQRRAQEEISAVIGIERLPKLSDRESLPYVYALVQEIFRWNPSVPSVTRAILVPDVYRGFDIPAGTVIAANIWAVMQNESWFPDPQTFKPERHLNRDKESQIPEPTSLAFGFGRRSCPGSYLAFDTVWITVATTLATCTISPELDAEGRAVLPEVRYTSGAFSHPYPFRCRIHHRFEGVSELLDSQ</sequence>
<keyword evidence="4 9" id="KW-0349">Heme</keyword>
<evidence type="ECO:0000256" key="2">
    <source>
        <dbReference type="ARBA" id="ARBA00005179"/>
    </source>
</evidence>
<name>A0AA39KBR1_ARMTA</name>
<keyword evidence="13" id="KW-1185">Reference proteome</keyword>
<evidence type="ECO:0000256" key="9">
    <source>
        <dbReference type="PIRSR" id="PIRSR602401-1"/>
    </source>
</evidence>
<evidence type="ECO:0000256" key="1">
    <source>
        <dbReference type="ARBA" id="ARBA00001971"/>
    </source>
</evidence>
<dbReference type="PROSITE" id="PS00086">
    <property type="entry name" value="CYTOCHROME_P450"/>
    <property type="match status" value="1"/>
</dbReference>
<evidence type="ECO:0000313" key="13">
    <source>
        <dbReference type="Proteomes" id="UP001175211"/>
    </source>
</evidence>
<dbReference type="GO" id="GO:0004497">
    <property type="term" value="F:monooxygenase activity"/>
    <property type="evidence" value="ECO:0007669"/>
    <property type="project" value="UniProtKB-KW"/>
</dbReference>
<dbReference type="CDD" id="cd11065">
    <property type="entry name" value="CYP64-like"/>
    <property type="match status" value="1"/>
</dbReference>
<evidence type="ECO:0000313" key="12">
    <source>
        <dbReference type="EMBL" id="KAK0458170.1"/>
    </source>
</evidence>
<dbReference type="GO" id="GO:0020037">
    <property type="term" value="F:heme binding"/>
    <property type="evidence" value="ECO:0007669"/>
    <property type="project" value="InterPro"/>
</dbReference>
<dbReference type="PANTHER" id="PTHR46300">
    <property type="entry name" value="P450, PUTATIVE (EUROFUNG)-RELATED-RELATED"/>
    <property type="match status" value="1"/>
</dbReference>
<evidence type="ECO:0000256" key="6">
    <source>
        <dbReference type="ARBA" id="ARBA00023002"/>
    </source>
</evidence>
<dbReference type="Proteomes" id="UP001175211">
    <property type="component" value="Unassembled WGS sequence"/>
</dbReference>
<keyword evidence="8 10" id="KW-0503">Monooxygenase</keyword>
<reference evidence="12" key="1">
    <citation type="submission" date="2023-06" db="EMBL/GenBank/DDBJ databases">
        <authorList>
            <consortium name="Lawrence Berkeley National Laboratory"/>
            <person name="Ahrendt S."/>
            <person name="Sahu N."/>
            <person name="Indic B."/>
            <person name="Wong-Bajracharya J."/>
            <person name="Merenyi Z."/>
            <person name="Ke H.-M."/>
            <person name="Monk M."/>
            <person name="Kocsube S."/>
            <person name="Drula E."/>
            <person name="Lipzen A."/>
            <person name="Balint B."/>
            <person name="Henrissat B."/>
            <person name="Andreopoulos B."/>
            <person name="Martin F.M."/>
            <person name="Harder C.B."/>
            <person name="Rigling D."/>
            <person name="Ford K.L."/>
            <person name="Foster G.D."/>
            <person name="Pangilinan J."/>
            <person name="Papanicolaou A."/>
            <person name="Barry K."/>
            <person name="LaButti K."/>
            <person name="Viragh M."/>
            <person name="Koriabine M."/>
            <person name="Yan M."/>
            <person name="Riley R."/>
            <person name="Champramary S."/>
            <person name="Plett K.L."/>
            <person name="Tsai I.J."/>
            <person name="Slot J."/>
            <person name="Sipos G."/>
            <person name="Plett J."/>
            <person name="Nagy L.G."/>
            <person name="Grigoriev I.V."/>
        </authorList>
    </citation>
    <scope>NUCLEOTIDE SEQUENCE</scope>
    <source>
        <strain evidence="12">CCBAS 213</strain>
    </source>
</reference>
<evidence type="ECO:0000256" key="11">
    <source>
        <dbReference type="SAM" id="SignalP"/>
    </source>
</evidence>
<accession>A0AA39KBR1</accession>
<dbReference type="InterPro" id="IPR050364">
    <property type="entry name" value="Cytochrome_P450_fung"/>
</dbReference>
<dbReference type="InterPro" id="IPR017972">
    <property type="entry name" value="Cyt_P450_CS"/>
</dbReference>
<gene>
    <name evidence="12" type="ORF">EV420DRAFT_382836</name>
</gene>
<dbReference type="PANTHER" id="PTHR46300:SF7">
    <property type="entry name" value="P450, PUTATIVE (EUROFUNG)-RELATED"/>
    <property type="match status" value="1"/>
</dbReference>
<dbReference type="AlphaFoldDB" id="A0AA39KBR1"/>
<dbReference type="RefSeq" id="XP_060330458.1">
    <property type="nucleotide sequence ID" value="XM_060481908.1"/>
</dbReference>
<evidence type="ECO:0000256" key="3">
    <source>
        <dbReference type="ARBA" id="ARBA00010617"/>
    </source>
</evidence>
<dbReference type="SUPFAM" id="SSF48264">
    <property type="entry name" value="Cytochrome P450"/>
    <property type="match status" value="1"/>
</dbReference>
<comment type="similarity">
    <text evidence="3 10">Belongs to the cytochrome P450 family.</text>
</comment>
<evidence type="ECO:0000256" key="4">
    <source>
        <dbReference type="ARBA" id="ARBA00022617"/>
    </source>
</evidence>
<comment type="caution">
    <text evidence="12">The sequence shown here is derived from an EMBL/GenBank/DDBJ whole genome shotgun (WGS) entry which is preliminary data.</text>
</comment>
<protein>
    <submittedName>
        <fullName evidence="12">Cytochrome P450</fullName>
    </submittedName>
</protein>
<dbReference type="GO" id="GO:0016705">
    <property type="term" value="F:oxidoreductase activity, acting on paired donors, with incorporation or reduction of molecular oxygen"/>
    <property type="evidence" value="ECO:0007669"/>
    <property type="project" value="InterPro"/>
</dbReference>
<proteinExistence type="inferred from homology"/>
<comment type="pathway">
    <text evidence="2">Secondary metabolite biosynthesis.</text>
</comment>
<dbReference type="InterPro" id="IPR002401">
    <property type="entry name" value="Cyt_P450_E_grp-I"/>
</dbReference>
<keyword evidence="5 9" id="KW-0479">Metal-binding</keyword>
<dbReference type="GeneID" id="85365456"/>